<organism evidence="8 9">
    <name type="scientific">Waddlia chondrophila (strain ATCC VR-1470 / WSU 86-1044)</name>
    <dbReference type="NCBI Taxonomy" id="716544"/>
    <lineage>
        <taxon>Bacteria</taxon>
        <taxon>Pseudomonadati</taxon>
        <taxon>Chlamydiota</taxon>
        <taxon>Chlamydiia</taxon>
        <taxon>Parachlamydiales</taxon>
        <taxon>Waddliaceae</taxon>
        <taxon>Waddlia</taxon>
    </lineage>
</organism>
<evidence type="ECO:0000256" key="7">
    <source>
        <dbReference type="ARBA" id="ARBA00023237"/>
    </source>
</evidence>
<evidence type="ECO:0000256" key="1">
    <source>
        <dbReference type="ARBA" id="ARBA00004571"/>
    </source>
</evidence>
<dbReference type="OrthoDB" id="19849at2"/>
<evidence type="ECO:0000256" key="3">
    <source>
        <dbReference type="ARBA" id="ARBA00022452"/>
    </source>
</evidence>
<dbReference type="HOGENOM" id="CLU_035981_1_0_0"/>
<dbReference type="AlphaFoldDB" id="D6YRP9"/>
<evidence type="ECO:0000313" key="8">
    <source>
        <dbReference type="EMBL" id="ADI38744.1"/>
    </source>
</evidence>
<dbReference type="EMBL" id="CP001928">
    <property type="protein sequence ID" value="ADI38744.1"/>
    <property type="molecule type" value="Genomic_DNA"/>
</dbReference>
<dbReference type="Gene3D" id="2.40.160.60">
    <property type="entry name" value="Outer membrane protein transport protein (OMPP1/FadL/TodX)"/>
    <property type="match status" value="1"/>
</dbReference>
<comment type="subcellular location">
    <subcellularLocation>
        <location evidence="1">Cell outer membrane</location>
        <topology evidence="1">Multi-pass membrane protein</topology>
    </subcellularLocation>
</comment>
<keyword evidence="3" id="KW-1134">Transmembrane beta strand</keyword>
<keyword evidence="6" id="KW-0472">Membrane</keyword>
<evidence type="ECO:0000313" key="9">
    <source>
        <dbReference type="Proteomes" id="UP000001505"/>
    </source>
</evidence>
<dbReference type="RefSeq" id="WP_013182455.1">
    <property type="nucleotide sequence ID" value="NC_014225.1"/>
</dbReference>
<gene>
    <name evidence="8" type="primary">fadL</name>
    <name evidence="8" type="ordered locus">wcw_1394</name>
</gene>
<dbReference type="PANTHER" id="PTHR35093:SF8">
    <property type="entry name" value="OUTER MEMBRANE PROTEIN NMB0088-RELATED"/>
    <property type="match status" value="1"/>
</dbReference>
<keyword evidence="9" id="KW-1185">Reference proteome</keyword>
<keyword evidence="5" id="KW-0732">Signal</keyword>
<protein>
    <submittedName>
        <fullName evidence="8">Putative long-chain fatty acid transport protein</fullName>
    </submittedName>
</protein>
<dbReference type="Proteomes" id="UP000001505">
    <property type="component" value="Chromosome"/>
</dbReference>
<keyword evidence="4" id="KW-0812">Transmembrane</keyword>
<proteinExistence type="inferred from homology"/>
<dbReference type="GO" id="GO:0009279">
    <property type="term" value="C:cell outer membrane"/>
    <property type="evidence" value="ECO:0007669"/>
    <property type="project" value="UniProtKB-SubCell"/>
</dbReference>
<dbReference type="SUPFAM" id="SSF56935">
    <property type="entry name" value="Porins"/>
    <property type="match status" value="1"/>
</dbReference>
<comment type="similarity">
    <text evidence="2">Belongs to the OmpP1/FadL family.</text>
</comment>
<keyword evidence="7" id="KW-0998">Cell outer membrane</keyword>
<name>D6YRP9_WADCW</name>
<dbReference type="KEGG" id="wch:wcw_1394"/>
<sequence>MKFLRKTIPLALTLLPLFFGPTLEANLYKSPKALGRAGAVAASPQDAMTIAYNPAAAAFVGNRWDLGLTWIHNLGRHTYSENANIDGIFDPFANASNLFVPEFGVNQRMCECTMTWGFLIYNQEYFKVDYKTPNPLFGTSNLGLEYLHYVASPSWSILFGCDHALGITLDFHGHRLKIDGLENFANDFNSANPNLFTNKGYDYAGAIGATVGWISHLAYGVNLGLSYSPPVDWIIGRFNDYRGSVADEALLELPARYLAGLQIEMVCGLFAEFDVEHVQYNQVRPLNQRLLPAFEEEHGFGAEEGVGLGWRDQTIFRFGLEWQWDENFALRAGWWHHRTPIVSSETLANTLVPNVLEDYVTWGGTMRCGCLNEISFFGAYGFKSTIYGQNSIPEDLGGGEVDLEGEKWMFGMSWGRRF</sequence>
<dbReference type="PANTHER" id="PTHR35093">
    <property type="entry name" value="OUTER MEMBRANE PROTEIN NMB0088-RELATED"/>
    <property type="match status" value="1"/>
</dbReference>
<evidence type="ECO:0000256" key="5">
    <source>
        <dbReference type="ARBA" id="ARBA00022729"/>
    </source>
</evidence>
<reference evidence="8 9" key="1">
    <citation type="journal article" date="2010" name="PLoS ONE">
        <title>The Waddlia genome: a window into chlamydial biology.</title>
        <authorList>
            <person name="Bertelli C."/>
            <person name="Collyn F."/>
            <person name="Croxatto A."/>
            <person name="Ruckert C."/>
            <person name="Polkinghorne A."/>
            <person name="Kebbi-Beghdadi C."/>
            <person name="Goesmann A."/>
            <person name="Vaughan L."/>
            <person name="Greub G."/>
        </authorList>
    </citation>
    <scope>NUCLEOTIDE SEQUENCE [LARGE SCALE GENOMIC DNA]</scope>
    <source>
        <strain evidence="9">ATCC VR-1470 / WSU 86-1044</strain>
    </source>
</reference>
<dbReference type="InterPro" id="IPR005017">
    <property type="entry name" value="OMPP1/FadL/TodX"/>
</dbReference>
<evidence type="ECO:0000256" key="2">
    <source>
        <dbReference type="ARBA" id="ARBA00008163"/>
    </source>
</evidence>
<accession>D6YRP9</accession>
<dbReference type="GO" id="GO:0015483">
    <property type="term" value="F:long-chain fatty acid transporting porin activity"/>
    <property type="evidence" value="ECO:0007669"/>
    <property type="project" value="TreeGrafter"/>
</dbReference>
<dbReference type="STRING" id="716544.wcw_1394"/>
<dbReference type="eggNOG" id="COG2067">
    <property type="taxonomic scope" value="Bacteria"/>
</dbReference>
<evidence type="ECO:0000256" key="4">
    <source>
        <dbReference type="ARBA" id="ARBA00022692"/>
    </source>
</evidence>
<evidence type="ECO:0000256" key="6">
    <source>
        <dbReference type="ARBA" id="ARBA00023136"/>
    </source>
</evidence>